<dbReference type="GO" id="GO:0009279">
    <property type="term" value="C:cell outer membrane"/>
    <property type="evidence" value="ECO:0007669"/>
    <property type="project" value="UniProtKB-SubCell"/>
</dbReference>
<evidence type="ECO:0000256" key="1">
    <source>
        <dbReference type="ARBA" id="ARBA00004571"/>
    </source>
</evidence>
<dbReference type="InterPro" id="IPR039426">
    <property type="entry name" value="TonB-dep_rcpt-like"/>
</dbReference>
<dbReference type="InterPro" id="IPR012910">
    <property type="entry name" value="Plug_dom"/>
</dbReference>
<keyword evidence="13" id="KW-0732">Signal</keyword>
<dbReference type="GO" id="GO:0006826">
    <property type="term" value="P:iron ion transport"/>
    <property type="evidence" value="ECO:0007669"/>
    <property type="project" value="UniProtKB-KW"/>
</dbReference>
<dbReference type="PROSITE" id="PS52016">
    <property type="entry name" value="TONB_DEPENDENT_REC_3"/>
    <property type="match status" value="1"/>
</dbReference>
<feature type="domain" description="TonB-dependent receptor-like beta-barrel" evidence="14">
    <location>
        <begin position="425"/>
        <end position="727"/>
    </location>
</feature>
<evidence type="ECO:0000256" key="13">
    <source>
        <dbReference type="SAM" id="SignalP"/>
    </source>
</evidence>
<evidence type="ECO:0000256" key="3">
    <source>
        <dbReference type="ARBA" id="ARBA00022452"/>
    </source>
</evidence>
<keyword evidence="3 11" id="KW-1134">Transmembrane beta strand</keyword>
<feature type="signal peptide" evidence="13">
    <location>
        <begin position="1"/>
        <end position="21"/>
    </location>
</feature>
<feature type="domain" description="TonB-dependent receptor plug" evidence="15">
    <location>
        <begin position="39"/>
        <end position="142"/>
    </location>
</feature>
<keyword evidence="16" id="KW-0675">Receptor</keyword>
<evidence type="ECO:0000256" key="4">
    <source>
        <dbReference type="ARBA" id="ARBA00022496"/>
    </source>
</evidence>
<evidence type="ECO:0000313" key="16">
    <source>
        <dbReference type="EMBL" id="AAR05252.1"/>
    </source>
</evidence>
<keyword evidence="4" id="KW-0410">Iron transport</keyword>
<reference evidence="16" key="1">
    <citation type="journal article" date="2003" name="Proc. Natl. Acad. Sci. U.S.A.">
        <title>Proteorhodopsin genes are distributed among divergent marine bacterial taxa.</title>
        <authorList>
            <person name="De La Torre J.R."/>
            <person name="Christianson L.M."/>
            <person name="Beja O."/>
            <person name="Suzuki M.T."/>
            <person name="Karl D.M."/>
            <person name="Heidelberg J."/>
            <person name="DeLong E.F."/>
        </authorList>
    </citation>
    <scope>NUCLEOTIDE SEQUENCE</scope>
</reference>
<dbReference type="Pfam" id="PF07715">
    <property type="entry name" value="Plug"/>
    <property type="match status" value="1"/>
</dbReference>
<dbReference type="InterPro" id="IPR000531">
    <property type="entry name" value="Beta-barrel_TonB"/>
</dbReference>
<evidence type="ECO:0000256" key="2">
    <source>
        <dbReference type="ARBA" id="ARBA00022448"/>
    </source>
</evidence>
<evidence type="ECO:0000256" key="11">
    <source>
        <dbReference type="PROSITE-ProRule" id="PRU01360"/>
    </source>
</evidence>
<comment type="similarity">
    <text evidence="11 12">Belongs to the TonB-dependent receptor family.</text>
</comment>
<dbReference type="EMBL" id="AY372453">
    <property type="protein sequence ID" value="AAR05252.1"/>
    <property type="molecule type" value="Genomic_DNA"/>
</dbReference>
<accession>Q6UCY8</accession>
<name>Q6UCY8_9PROT</name>
<comment type="subcellular location">
    <subcellularLocation>
        <location evidence="1 11">Cell outer membrane</location>
        <topology evidence="1 11">Multi-pass membrane protein</topology>
    </subcellularLocation>
</comment>
<dbReference type="Gene3D" id="2.40.170.20">
    <property type="entry name" value="TonB-dependent receptor, beta-barrel domain"/>
    <property type="match status" value="2"/>
</dbReference>
<evidence type="ECO:0000256" key="5">
    <source>
        <dbReference type="ARBA" id="ARBA00022692"/>
    </source>
</evidence>
<evidence type="ECO:0000256" key="7">
    <source>
        <dbReference type="ARBA" id="ARBA00023065"/>
    </source>
</evidence>
<protein>
    <submittedName>
        <fullName evidence="16">Predicted TonB receptor protein</fullName>
    </submittedName>
</protein>
<gene>
    <name evidence="16" type="ORF">ANT32C12.38</name>
</gene>
<reference evidence="16" key="2">
    <citation type="submission" date="2003-08" db="EMBL/GenBank/DDBJ databases">
        <authorList>
            <person name="de la Torre J.R."/>
            <person name="Christianson L.M."/>
            <person name="Beja O."/>
            <person name="Suzuki M.T."/>
            <person name="Karl D.M."/>
            <person name="Heidelberg J.F."/>
            <person name="DeLong E.F."/>
        </authorList>
    </citation>
    <scope>NUCLEOTIDE SEQUENCE</scope>
</reference>
<organism evidence="16">
    <name type="scientific">uncultured marine proteobacterium ANT32C12</name>
    <dbReference type="NCBI Taxonomy" id="248048"/>
    <lineage>
        <taxon>Bacteria</taxon>
        <taxon>Pseudomonadati</taxon>
        <taxon>Pseudomonadota</taxon>
        <taxon>environmental samples</taxon>
    </lineage>
</organism>
<keyword evidence="7" id="KW-0406">Ion transport</keyword>
<feature type="chain" id="PRO_5004280555" evidence="13">
    <location>
        <begin position="22"/>
        <end position="765"/>
    </location>
</feature>
<proteinExistence type="inferred from homology"/>
<keyword evidence="10 11" id="KW-0998">Cell outer membrane</keyword>
<dbReference type="AlphaFoldDB" id="Q6UCY8"/>
<evidence type="ECO:0000256" key="8">
    <source>
        <dbReference type="ARBA" id="ARBA00023077"/>
    </source>
</evidence>
<evidence type="ECO:0000256" key="9">
    <source>
        <dbReference type="ARBA" id="ARBA00023136"/>
    </source>
</evidence>
<evidence type="ECO:0000256" key="12">
    <source>
        <dbReference type="RuleBase" id="RU003357"/>
    </source>
</evidence>
<dbReference type="PANTHER" id="PTHR32552:SF81">
    <property type="entry name" value="TONB-DEPENDENT OUTER MEMBRANE RECEPTOR"/>
    <property type="match status" value="1"/>
</dbReference>
<sequence length="765" mass="84339">MKTNYLLAVCISMSVALSAQQNVEEVIVTAEKTEKNILDIGTTMNLYDEDFIEDQKITELGQLSYYVPNFTVQEEDVINPSLSIRGVGADSGFLVSRIGRFMNGLTMSSTTMSSFALYDLTRVEILKGPQPSTFGVDSAAGAFNVVTNKAELGSTYGSVSMGLGNFNSRDLQSVNNISLTDSSSLRISTFNSDIEGYTKNIGDGDNVNGRGNVSALRLSYTNEITDNLTLDVVINQENNKLPGVGYKSAYIFSENQDRSPYGAVDFRNTQDSETDREMLTQQYFLNYSINKNSSASLSLFDTQSNTFSFIDTDGSYLNIMEAGKTNNADLSGFEAQYQFNNDKLDLMVGYTKINKEAYDYLGIEFAEPYLLAFLTFDGQFAAANGLLSILQSGRGAFSSSNVYGDNFPIQQLRSLFASTLQNNPFNTIPIPLPDGSIYNLPVDVSPYIQPKVQTESQDSSSFYVDATYHFTDDLSFTVGYRDSSNDTAVVFDAKECNRPLVTGTCQDAVLQQKNSHKDEGEPLLKLSSVYNYSDSLSFYITSSEGRISPYVSYTGVTPAETIESQDFGFNYVDSKLFLSGAIFSYDFSNYTVAQLNYNTGFTSYSVMETATIDGYEFYGNYVISDSVKIFGSYGYQNAKLGQNTIDDKAFDYAGNTWRLAPESNYSAGISLNRGMANYILAYTYQDDVYFEESNDLDTYQEGYGLLNLNINIAISESVSTSIYFKNIMDEEFLIDGGNVGGDVLGLPTYVAGPPLMFGVSLSANF</sequence>
<keyword evidence="6" id="KW-0408">Iron</keyword>
<keyword evidence="9 11" id="KW-0472">Membrane</keyword>
<evidence type="ECO:0000259" key="14">
    <source>
        <dbReference type="Pfam" id="PF00593"/>
    </source>
</evidence>
<evidence type="ECO:0000256" key="10">
    <source>
        <dbReference type="ARBA" id="ARBA00023237"/>
    </source>
</evidence>
<evidence type="ECO:0000259" key="15">
    <source>
        <dbReference type="Pfam" id="PF07715"/>
    </source>
</evidence>
<dbReference type="PANTHER" id="PTHR32552">
    <property type="entry name" value="FERRICHROME IRON RECEPTOR-RELATED"/>
    <property type="match status" value="1"/>
</dbReference>
<dbReference type="Pfam" id="PF00593">
    <property type="entry name" value="TonB_dep_Rec_b-barrel"/>
    <property type="match status" value="1"/>
</dbReference>
<dbReference type="SUPFAM" id="SSF56935">
    <property type="entry name" value="Porins"/>
    <property type="match status" value="1"/>
</dbReference>
<dbReference type="InterPro" id="IPR036942">
    <property type="entry name" value="Beta-barrel_TonB_sf"/>
</dbReference>
<keyword evidence="5 11" id="KW-0812">Transmembrane</keyword>
<keyword evidence="8 12" id="KW-0798">TonB box</keyword>
<keyword evidence="2 11" id="KW-0813">Transport</keyword>
<evidence type="ECO:0000256" key="6">
    <source>
        <dbReference type="ARBA" id="ARBA00023004"/>
    </source>
</evidence>